<dbReference type="STRING" id="260086.SAMN05216207_101079"/>
<sequence>MTAPAPADGTDRRSGEPGGSAVSDAGGADDGRPANGGGPGGGRPGGDADGDGRAGRDADGGQGGSSGAEGSGSSWAEGSGIVSSYHDLGAALEDQDGAGVAWAAAAAGLDTLGFVADPFGALGSALAGWAIEHLWFLREPLDALAGDPDEIAAVARSRQELARELTAAAAALRATAADACGAWQGTACDGFADTAGEGAAAAARAAEQSMLVADLVLRTGATVGAERAILRDAVADFLASLVSAGVLSLITSGAAAPLTVTNAVLDAVQLGHRLSDRVTALIEALRRAAGVAEEAERVLRAALPQLDRAVEHGKQDAAARVSAAEGRAEPAP</sequence>
<reference evidence="2 3" key="1">
    <citation type="submission" date="2016-10" db="EMBL/GenBank/DDBJ databases">
        <authorList>
            <person name="de Groot N.N."/>
        </authorList>
    </citation>
    <scope>NUCLEOTIDE SEQUENCE [LARGE SCALE GENOMIC DNA]</scope>
    <source>
        <strain evidence="2 3">CGMCC 4.1877</strain>
    </source>
</reference>
<feature type="compositionally biased region" description="Gly residues" evidence="1">
    <location>
        <begin position="34"/>
        <end position="47"/>
    </location>
</feature>
<feature type="region of interest" description="Disordered" evidence="1">
    <location>
        <begin position="313"/>
        <end position="332"/>
    </location>
</feature>
<feature type="region of interest" description="Disordered" evidence="1">
    <location>
        <begin position="1"/>
        <end position="75"/>
    </location>
</feature>
<dbReference type="SUPFAM" id="SSF140453">
    <property type="entry name" value="EsxAB dimer-like"/>
    <property type="match status" value="1"/>
</dbReference>
<dbReference type="EMBL" id="FOUY01000010">
    <property type="protein sequence ID" value="SFN21262.1"/>
    <property type="molecule type" value="Genomic_DNA"/>
</dbReference>
<evidence type="ECO:0000313" key="3">
    <source>
        <dbReference type="Proteomes" id="UP000199614"/>
    </source>
</evidence>
<protein>
    <submittedName>
        <fullName evidence="2">Uncharacterized protein</fullName>
    </submittedName>
</protein>
<dbReference type="AlphaFoldDB" id="A0A1I4X6E4"/>
<proteinExistence type="predicted"/>
<dbReference type="Proteomes" id="UP000199614">
    <property type="component" value="Unassembled WGS sequence"/>
</dbReference>
<gene>
    <name evidence="2" type="ORF">SAMN05216207_101079</name>
</gene>
<accession>A0A1I4X6E4</accession>
<dbReference type="InterPro" id="IPR036689">
    <property type="entry name" value="ESAT-6-like_sf"/>
</dbReference>
<keyword evidence="3" id="KW-1185">Reference proteome</keyword>
<feature type="compositionally biased region" description="Gly residues" evidence="1">
    <location>
        <begin position="60"/>
        <end position="70"/>
    </location>
</feature>
<name>A0A1I4X6E4_PSUAM</name>
<evidence type="ECO:0000313" key="2">
    <source>
        <dbReference type="EMBL" id="SFN21262.1"/>
    </source>
</evidence>
<feature type="compositionally biased region" description="Basic and acidic residues" evidence="1">
    <location>
        <begin position="50"/>
        <end position="59"/>
    </location>
</feature>
<organism evidence="2 3">
    <name type="scientific">Pseudonocardia ammonioxydans</name>
    <dbReference type="NCBI Taxonomy" id="260086"/>
    <lineage>
        <taxon>Bacteria</taxon>
        <taxon>Bacillati</taxon>
        <taxon>Actinomycetota</taxon>
        <taxon>Actinomycetes</taxon>
        <taxon>Pseudonocardiales</taxon>
        <taxon>Pseudonocardiaceae</taxon>
        <taxon>Pseudonocardia</taxon>
    </lineage>
</organism>
<evidence type="ECO:0000256" key="1">
    <source>
        <dbReference type="SAM" id="MobiDB-lite"/>
    </source>
</evidence>